<organism evidence="2 3">
    <name type="scientific">Ramazzottius varieornatus</name>
    <name type="common">Water bear</name>
    <name type="synonym">Tardigrade</name>
    <dbReference type="NCBI Taxonomy" id="947166"/>
    <lineage>
        <taxon>Eukaryota</taxon>
        <taxon>Metazoa</taxon>
        <taxon>Ecdysozoa</taxon>
        <taxon>Tardigrada</taxon>
        <taxon>Eutardigrada</taxon>
        <taxon>Parachela</taxon>
        <taxon>Hypsibioidea</taxon>
        <taxon>Ramazzottiidae</taxon>
        <taxon>Ramazzottius</taxon>
    </lineage>
</organism>
<feature type="region of interest" description="Disordered" evidence="1">
    <location>
        <begin position="1"/>
        <end position="35"/>
    </location>
</feature>
<accession>A0A1D1W5G0</accession>
<keyword evidence="3" id="KW-1185">Reference proteome</keyword>
<dbReference type="PANTHER" id="PTHR33667:SF7">
    <property type="entry name" value="RIKEN CDNA 1810020O05 GENE"/>
    <property type="match status" value="1"/>
</dbReference>
<dbReference type="OrthoDB" id="188352at2759"/>
<protein>
    <recommendedName>
        <fullName evidence="4">C2 domain-containing protein</fullName>
    </recommendedName>
</protein>
<feature type="region of interest" description="Disordered" evidence="1">
    <location>
        <begin position="548"/>
        <end position="591"/>
    </location>
</feature>
<evidence type="ECO:0008006" key="4">
    <source>
        <dbReference type="Google" id="ProtNLM"/>
    </source>
</evidence>
<dbReference type="EMBL" id="BDGG01000018">
    <property type="protein sequence ID" value="GAV08692.1"/>
    <property type="molecule type" value="Genomic_DNA"/>
</dbReference>
<name>A0A1D1W5G0_RAMVA</name>
<proteinExistence type="predicted"/>
<comment type="caution">
    <text evidence="2">The sequence shown here is derived from an EMBL/GenBank/DDBJ whole genome shotgun (WGS) entry which is preliminary data.</text>
</comment>
<feature type="compositionally biased region" description="Basic and acidic residues" evidence="1">
    <location>
        <begin position="24"/>
        <end position="35"/>
    </location>
</feature>
<sequence>MLNAKAEKPPSAPPSSRNLTATVEHPRRSPDDHETSLVVQLLFRIDSTVGDDTFDQAEELRGEWQKVLDKEATGAGEGKKKAEAPLPGGITLNTDQVYHVEFSLPSEETTDKPPDKQISKFYVDIISMEYMAKVYYGYKSESASRTAHYEEIKPKLFRYFRQNGHTFALIEVEFEVWMTASVTRRLEGFTVDVDVYESADRLGPRAKADLKNPRKILLPTFSAIPLSVDGEKEQKHTAESGENQKGNKRTEIAANELYNRFLVSMPDWCRRDVQPLVPDVALVLSLETGNSQSPAPKTPPKATQSKKVANANAKEEQLATKRKTEACKTPTFKFQGKGAQLFLRGNAVTVRATFSPKVGPSKDDKSELLSTIYDGFFRLAIKDCHFFSLGQKIHLCPLTISIVSVEGLPPLPVDYDQLQKTCQPVYVEFDRFGLERLKTTPKVQRTDILWNEAVVTFMSQFDPELLREFLTGPPLEMQLHDRERGDGLCPNVYGLAKLDLYPFYAFALKEMEYLLPVEALNLHPAKWKVAEKPAINLMKKDGAEAYHGADNGKGANKAMPAAKTPDTTGSRKNKGKEELPPTPKKVTPHAEGRYQDAQTILRVRVSVAFPLGELINASGPTGSTPFGRCVLVFPKARAFSKVVAAICHYVKEWNADWLSLKKEHKMGMAVMNDLLMYPPTLSLDVVAKGPKVTLRQASLPFDQSDVLTGFYIDDGQVHIVLVEGLYQGGMESLEAFLTEQLSNMDLRHCSLLWDCTLRFSSRLYSSFGAVLFDVTLFCTMDNLLNEPHGNLRKEHWKEIEVTVRQVAHAVKLPRRLHQRNLFPTADQLRLLRAISGQLRHSIA</sequence>
<dbReference type="Proteomes" id="UP000186922">
    <property type="component" value="Unassembled WGS sequence"/>
</dbReference>
<dbReference type="AlphaFoldDB" id="A0A1D1W5G0"/>
<dbReference type="STRING" id="947166.A0A1D1W5G0"/>
<evidence type="ECO:0000256" key="1">
    <source>
        <dbReference type="SAM" id="MobiDB-lite"/>
    </source>
</evidence>
<gene>
    <name evidence="2" type="primary">RvY_18349-1</name>
    <name evidence="2" type="synonym">RvY_18349.1</name>
    <name evidence="2" type="ORF">RvY_18349</name>
</gene>
<feature type="compositionally biased region" description="Polar residues" evidence="1">
    <location>
        <begin position="288"/>
        <end position="307"/>
    </location>
</feature>
<evidence type="ECO:0000313" key="3">
    <source>
        <dbReference type="Proteomes" id="UP000186922"/>
    </source>
</evidence>
<feature type="region of interest" description="Disordered" evidence="1">
    <location>
        <begin position="288"/>
        <end position="313"/>
    </location>
</feature>
<dbReference type="PANTHER" id="PTHR33667">
    <property type="entry name" value="SI:DKEY-57N24.6"/>
    <property type="match status" value="1"/>
</dbReference>
<evidence type="ECO:0000313" key="2">
    <source>
        <dbReference type="EMBL" id="GAV08692.1"/>
    </source>
</evidence>
<reference evidence="2 3" key="1">
    <citation type="journal article" date="2016" name="Nat. Commun.">
        <title>Extremotolerant tardigrade genome and improved radiotolerance of human cultured cells by tardigrade-unique protein.</title>
        <authorList>
            <person name="Hashimoto T."/>
            <person name="Horikawa D.D."/>
            <person name="Saito Y."/>
            <person name="Kuwahara H."/>
            <person name="Kozuka-Hata H."/>
            <person name="Shin-I T."/>
            <person name="Minakuchi Y."/>
            <person name="Ohishi K."/>
            <person name="Motoyama A."/>
            <person name="Aizu T."/>
            <person name="Enomoto A."/>
            <person name="Kondo K."/>
            <person name="Tanaka S."/>
            <person name="Hara Y."/>
            <person name="Koshikawa S."/>
            <person name="Sagara H."/>
            <person name="Miura T."/>
            <person name="Yokobori S."/>
            <person name="Miyagawa K."/>
            <person name="Suzuki Y."/>
            <person name="Kubo T."/>
            <person name="Oyama M."/>
            <person name="Kohara Y."/>
            <person name="Fujiyama A."/>
            <person name="Arakawa K."/>
            <person name="Katayama T."/>
            <person name="Toyoda A."/>
            <person name="Kunieda T."/>
        </authorList>
    </citation>
    <scope>NUCLEOTIDE SEQUENCE [LARGE SCALE GENOMIC DNA]</scope>
    <source>
        <strain evidence="2 3">YOKOZUNA-1</strain>
    </source>
</reference>